<evidence type="ECO:0000313" key="4">
    <source>
        <dbReference type="EMBL" id="MBM7850072.1"/>
    </source>
</evidence>
<evidence type="ECO:0000313" key="5">
    <source>
        <dbReference type="Proteomes" id="UP000758856"/>
    </source>
</evidence>
<evidence type="ECO:0000313" key="3">
    <source>
        <dbReference type="EMBL" id="GLK55363.1"/>
    </source>
</evidence>
<dbReference type="EMBL" id="JAFBCY010000001">
    <property type="protein sequence ID" value="MBM7850072.1"/>
    <property type="molecule type" value="Genomic_DNA"/>
</dbReference>
<gene>
    <name evidence="3" type="ORF">GCM10008170_13820</name>
    <name evidence="4" type="ORF">JOD31_000284</name>
</gene>
<comment type="caution">
    <text evidence="3">The sequence shown here is derived from an EMBL/GenBank/DDBJ whole genome shotgun (WGS) entry which is preliminary data.</text>
</comment>
<sequence length="189" mass="20645">MIRETIVTTLSPEGVPHVAPMGATPIDGGWLLQPFRPSRTLENFFSTRCGVVNFTDDARVFAGCVTKRRPEWPTAPAEAVASVRLMAALACDEVEVMTVDDERGQRPKLTCRTVRQVALRPFPGLNRAIAAVLEGAVLVSRLHMLPAEKIDAEIAYLQIAIDKTAGEAEREAWGWLLDAVNAHRAKATS</sequence>
<evidence type="ECO:0000259" key="1">
    <source>
        <dbReference type="Pfam" id="PF04289"/>
    </source>
</evidence>
<evidence type="ECO:0000313" key="6">
    <source>
        <dbReference type="Proteomes" id="UP001143400"/>
    </source>
</evidence>
<feature type="domain" description="DUF447" evidence="1">
    <location>
        <begin position="3"/>
        <end position="116"/>
    </location>
</feature>
<dbReference type="InterPro" id="IPR007386">
    <property type="entry name" value="DUF447_N"/>
</dbReference>
<dbReference type="Proteomes" id="UP001143400">
    <property type="component" value="Unassembled WGS sequence"/>
</dbReference>
<protein>
    <recommendedName>
        <fullName evidence="7">Tetrahydromethanopterin synthesis protein</fullName>
    </recommendedName>
</protein>
<dbReference type="SUPFAM" id="SSF50475">
    <property type="entry name" value="FMN-binding split barrel"/>
    <property type="match status" value="1"/>
</dbReference>
<dbReference type="InterPro" id="IPR049288">
    <property type="entry name" value="DUF447_C"/>
</dbReference>
<dbReference type="Proteomes" id="UP000758856">
    <property type="component" value="Unassembled WGS sequence"/>
</dbReference>
<dbReference type="Gene3D" id="1.20.58.290">
    <property type="entry name" value="Hypothetical membrane protein ta0354_69_121"/>
    <property type="match status" value="1"/>
</dbReference>
<proteinExistence type="predicted"/>
<organism evidence="3 6">
    <name type="scientific">Methylopila capsulata</name>
    <dbReference type="NCBI Taxonomy" id="61654"/>
    <lineage>
        <taxon>Bacteria</taxon>
        <taxon>Pseudomonadati</taxon>
        <taxon>Pseudomonadota</taxon>
        <taxon>Alphaproteobacteria</taxon>
        <taxon>Hyphomicrobiales</taxon>
        <taxon>Methylopilaceae</taxon>
        <taxon>Methylopila</taxon>
    </lineage>
</organism>
<dbReference type="RefSeq" id="WP_204948538.1">
    <property type="nucleotide sequence ID" value="NZ_BSFF01000002.1"/>
</dbReference>
<accession>A0A9W6MRK9</accession>
<dbReference type="Pfam" id="PF20766">
    <property type="entry name" value="DUF447_C"/>
    <property type="match status" value="1"/>
</dbReference>
<dbReference type="InterPro" id="IPR012349">
    <property type="entry name" value="Split_barrel_FMN-bd"/>
</dbReference>
<reference evidence="3" key="1">
    <citation type="journal article" date="2014" name="Int. J. Syst. Evol. Microbiol.">
        <title>Complete genome sequence of Corynebacterium casei LMG S-19264T (=DSM 44701T), isolated from a smear-ripened cheese.</title>
        <authorList>
            <consortium name="US DOE Joint Genome Institute (JGI-PGF)"/>
            <person name="Walter F."/>
            <person name="Albersmeier A."/>
            <person name="Kalinowski J."/>
            <person name="Ruckert C."/>
        </authorList>
    </citation>
    <scope>NUCLEOTIDE SEQUENCE</scope>
    <source>
        <strain evidence="3">VKM B-1606</strain>
    </source>
</reference>
<reference evidence="3" key="3">
    <citation type="submission" date="2023-01" db="EMBL/GenBank/DDBJ databases">
        <authorList>
            <person name="Sun Q."/>
            <person name="Evtushenko L."/>
        </authorList>
    </citation>
    <scope>NUCLEOTIDE SEQUENCE</scope>
    <source>
        <strain evidence="3">VKM B-1606</strain>
    </source>
</reference>
<evidence type="ECO:0000259" key="2">
    <source>
        <dbReference type="Pfam" id="PF20766"/>
    </source>
</evidence>
<dbReference type="AlphaFoldDB" id="A0A9W6MRK9"/>
<dbReference type="Gene3D" id="2.30.110.10">
    <property type="entry name" value="Electron Transport, Fmn-binding Protein, Chain A"/>
    <property type="match status" value="1"/>
</dbReference>
<dbReference type="EMBL" id="BSFF01000002">
    <property type="protein sequence ID" value="GLK55363.1"/>
    <property type="molecule type" value="Genomic_DNA"/>
</dbReference>
<evidence type="ECO:0008006" key="7">
    <source>
        <dbReference type="Google" id="ProtNLM"/>
    </source>
</evidence>
<reference evidence="4 5" key="2">
    <citation type="submission" date="2021-01" db="EMBL/GenBank/DDBJ databases">
        <title>Genomic Encyclopedia of Type Strains, Phase IV (KMG-IV): sequencing the most valuable type-strain genomes for metagenomic binning, comparative biology and taxonomic classification.</title>
        <authorList>
            <person name="Goeker M."/>
        </authorList>
    </citation>
    <scope>NUCLEOTIDE SEQUENCE [LARGE SCALE GENOMIC DNA]</scope>
    <source>
        <strain evidence="4 5">DSM 6130</strain>
    </source>
</reference>
<feature type="domain" description="DUF447" evidence="2">
    <location>
        <begin position="126"/>
        <end position="177"/>
    </location>
</feature>
<name>A0A9W6MRK9_9HYPH</name>
<keyword evidence="5" id="KW-1185">Reference proteome</keyword>
<dbReference type="Pfam" id="PF04289">
    <property type="entry name" value="DUF447_N"/>
    <property type="match status" value="1"/>
</dbReference>